<proteinExistence type="predicted"/>
<dbReference type="OrthoDB" id="8779206at2"/>
<evidence type="ECO:0000313" key="3">
    <source>
        <dbReference type="Proteomes" id="UP000001203"/>
    </source>
</evidence>
<dbReference type="EMBL" id="CP000806">
    <property type="protein sequence ID" value="ACB49695.1"/>
    <property type="molecule type" value="Genomic_DNA"/>
</dbReference>
<evidence type="ECO:0000256" key="1">
    <source>
        <dbReference type="SAM" id="Phobius"/>
    </source>
</evidence>
<dbReference type="eggNOG" id="ENOG5032T3J">
    <property type="taxonomic scope" value="Bacteria"/>
</dbReference>
<keyword evidence="1" id="KW-0472">Membrane</keyword>
<dbReference type="AlphaFoldDB" id="B1X154"/>
<sequence>MIDPILRKTFGGLSLDYYFRHLIFSLFLTILFIFSVEEYSIELFAFSFFNTFLYPYSRFAYRSSINYLTGNEGLIINPFLILVIKFFTMLLCWSLALFIAPMGLLFLFLYHSQQAKS</sequence>
<feature type="transmembrane region" description="Helical" evidence="1">
    <location>
        <begin position="81"/>
        <end position="110"/>
    </location>
</feature>
<evidence type="ECO:0000313" key="2">
    <source>
        <dbReference type="EMBL" id="ACB49695.1"/>
    </source>
</evidence>
<protein>
    <submittedName>
        <fullName evidence="2">Uncharacterized protein</fullName>
    </submittedName>
</protein>
<reference evidence="2 3" key="1">
    <citation type="journal article" date="2008" name="Proc. Natl. Acad. Sci. U.S.A.">
        <title>The genome of Cyanothece 51142, a unicellular diazotrophic cyanobacterium important in the marine nitrogen cycle.</title>
        <authorList>
            <person name="Welsh E.A."/>
            <person name="Liberton M."/>
            <person name="Stoeckel J."/>
            <person name="Loh T."/>
            <person name="Elvitigala T."/>
            <person name="Wang C."/>
            <person name="Wollam A."/>
            <person name="Fulton R.S."/>
            <person name="Clifton S.W."/>
            <person name="Jacobs J.M."/>
            <person name="Aurora R."/>
            <person name="Ghosh B.K."/>
            <person name="Sherman L.A."/>
            <person name="Smith R.D."/>
            <person name="Wilson R.K."/>
            <person name="Pakrasi H.B."/>
        </authorList>
    </citation>
    <scope>NUCLEOTIDE SEQUENCE [LARGE SCALE GENOMIC DNA]</scope>
    <source>
        <strain evidence="3">ATCC 51142 / BH68</strain>
    </source>
</reference>
<dbReference type="KEGG" id="cyt:cce_0344"/>
<keyword evidence="1" id="KW-0812">Transmembrane</keyword>
<dbReference type="HOGENOM" id="CLU_165574_0_0_3"/>
<gene>
    <name evidence="2" type="ordered locus">cce_0344</name>
</gene>
<dbReference type="STRING" id="43989.cce_0344"/>
<dbReference type="RefSeq" id="WP_009546835.1">
    <property type="nucleotide sequence ID" value="NC_010546.1"/>
</dbReference>
<accession>B1X154</accession>
<feature type="transmembrane region" description="Helical" evidence="1">
    <location>
        <begin position="17"/>
        <end position="36"/>
    </location>
</feature>
<organism evidence="2 3">
    <name type="scientific">Crocosphaera subtropica (strain ATCC 51142 / BH68)</name>
    <name type="common">Cyanothece sp. (strain ATCC 51142)</name>
    <dbReference type="NCBI Taxonomy" id="43989"/>
    <lineage>
        <taxon>Bacteria</taxon>
        <taxon>Bacillati</taxon>
        <taxon>Cyanobacteriota</taxon>
        <taxon>Cyanophyceae</taxon>
        <taxon>Oscillatoriophycideae</taxon>
        <taxon>Chroococcales</taxon>
        <taxon>Aphanothecaceae</taxon>
        <taxon>Crocosphaera</taxon>
        <taxon>Crocosphaera subtropica</taxon>
    </lineage>
</organism>
<name>B1X154_CROS5</name>
<keyword evidence="3" id="KW-1185">Reference proteome</keyword>
<keyword evidence="1" id="KW-1133">Transmembrane helix</keyword>
<dbReference type="Proteomes" id="UP000001203">
    <property type="component" value="Chromosome circular"/>
</dbReference>